<evidence type="ECO:0000256" key="1">
    <source>
        <dbReference type="SAM" id="MobiDB-lite"/>
    </source>
</evidence>
<accession>A0ABQ9X6D2</accession>
<feature type="region of interest" description="Disordered" evidence="1">
    <location>
        <begin position="22"/>
        <end position="56"/>
    </location>
</feature>
<proteinExistence type="predicted"/>
<feature type="compositionally biased region" description="Polar residues" evidence="1">
    <location>
        <begin position="134"/>
        <end position="149"/>
    </location>
</feature>
<dbReference type="EMBL" id="JARBJD010000204">
    <property type="protein sequence ID" value="KAK2947327.1"/>
    <property type="molecule type" value="Genomic_DNA"/>
</dbReference>
<protein>
    <submittedName>
        <fullName evidence="2">Uncharacterized protein</fullName>
    </submittedName>
</protein>
<organism evidence="2 3">
    <name type="scientific">Blattamonas nauphoetae</name>
    <dbReference type="NCBI Taxonomy" id="2049346"/>
    <lineage>
        <taxon>Eukaryota</taxon>
        <taxon>Metamonada</taxon>
        <taxon>Preaxostyla</taxon>
        <taxon>Oxymonadida</taxon>
        <taxon>Blattamonas</taxon>
    </lineage>
</organism>
<name>A0ABQ9X6D2_9EUKA</name>
<comment type="caution">
    <text evidence="2">The sequence shown here is derived from an EMBL/GenBank/DDBJ whole genome shotgun (WGS) entry which is preliminary data.</text>
</comment>
<feature type="compositionally biased region" description="Basic and acidic residues" evidence="1">
    <location>
        <begin position="41"/>
        <end position="51"/>
    </location>
</feature>
<keyword evidence="3" id="KW-1185">Reference proteome</keyword>
<dbReference type="Proteomes" id="UP001281761">
    <property type="component" value="Unassembled WGS sequence"/>
</dbReference>
<evidence type="ECO:0000313" key="2">
    <source>
        <dbReference type="EMBL" id="KAK2947327.1"/>
    </source>
</evidence>
<gene>
    <name evidence="2" type="ORF">BLNAU_17714</name>
</gene>
<feature type="region of interest" description="Disordered" evidence="1">
    <location>
        <begin position="121"/>
        <end position="156"/>
    </location>
</feature>
<reference evidence="2 3" key="1">
    <citation type="journal article" date="2022" name="bioRxiv">
        <title>Genomics of Preaxostyla Flagellates Illuminates Evolutionary Transitions and the Path Towards Mitochondrial Loss.</title>
        <authorList>
            <person name="Novak L.V.F."/>
            <person name="Treitli S.C."/>
            <person name="Pyrih J."/>
            <person name="Halakuc P."/>
            <person name="Pipaliya S.V."/>
            <person name="Vacek V."/>
            <person name="Brzon O."/>
            <person name="Soukal P."/>
            <person name="Eme L."/>
            <person name="Dacks J.B."/>
            <person name="Karnkowska A."/>
            <person name="Elias M."/>
            <person name="Hampl V."/>
        </authorList>
    </citation>
    <scope>NUCLEOTIDE SEQUENCE [LARGE SCALE GENOMIC DNA]</scope>
    <source>
        <strain evidence="2">NAU3</strain>
        <tissue evidence="2">Gut</tissue>
    </source>
</reference>
<evidence type="ECO:0000313" key="3">
    <source>
        <dbReference type="Proteomes" id="UP001281761"/>
    </source>
</evidence>
<sequence>MMILPPSSFRALHPVRAKIPVGADGSEITKTHQSKPNDGGDQVHDLKKAGEDEGGASVIPIHVRGNTITPVHTSELVDELINPPMTQTSRGRSMEAVVAPSAKDLSSGQVMVLKRKAMAKTNLVQPSNRRRFALNSTPTKSRSSQSGQCTELHHRS</sequence>